<organism evidence="5 6">
    <name type="scientific">Pseudoduganella violacea</name>
    <dbReference type="NCBI Taxonomy" id="1715466"/>
    <lineage>
        <taxon>Bacteria</taxon>
        <taxon>Pseudomonadati</taxon>
        <taxon>Pseudomonadota</taxon>
        <taxon>Betaproteobacteria</taxon>
        <taxon>Burkholderiales</taxon>
        <taxon>Oxalobacteraceae</taxon>
        <taxon>Telluria group</taxon>
        <taxon>Pseudoduganella</taxon>
    </lineage>
</organism>
<feature type="domain" description="DUF4349" evidence="4">
    <location>
        <begin position="40"/>
        <end position="244"/>
    </location>
</feature>
<dbReference type="Pfam" id="PF14257">
    <property type="entry name" value="DUF4349"/>
    <property type="match status" value="1"/>
</dbReference>
<comment type="caution">
    <text evidence="5">The sequence shown here is derived from an EMBL/GenBank/DDBJ whole genome shotgun (WGS) entry which is preliminary data.</text>
</comment>
<keyword evidence="6" id="KW-1185">Reference proteome</keyword>
<evidence type="ECO:0000256" key="1">
    <source>
        <dbReference type="SAM" id="Coils"/>
    </source>
</evidence>
<dbReference type="Proteomes" id="UP000541535">
    <property type="component" value="Unassembled WGS sequence"/>
</dbReference>
<gene>
    <name evidence="5" type="ORF">FHS03_001980</name>
</gene>
<dbReference type="EMBL" id="JACHXD010000004">
    <property type="protein sequence ID" value="MBB3118935.1"/>
    <property type="molecule type" value="Genomic_DNA"/>
</dbReference>
<keyword evidence="2" id="KW-1133">Transmembrane helix</keyword>
<accession>A0A7W5BAQ6</accession>
<evidence type="ECO:0000259" key="4">
    <source>
        <dbReference type="Pfam" id="PF14257"/>
    </source>
</evidence>
<evidence type="ECO:0000313" key="6">
    <source>
        <dbReference type="Proteomes" id="UP000541535"/>
    </source>
</evidence>
<name>A0A7W5BAQ6_9BURK</name>
<proteinExistence type="predicted"/>
<keyword evidence="3" id="KW-0732">Signal</keyword>
<feature type="transmembrane region" description="Helical" evidence="2">
    <location>
        <begin position="222"/>
        <end position="245"/>
    </location>
</feature>
<dbReference type="AlphaFoldDB" id="A0A7W5BAQ6"/>
<keyword evidence="1" id="KW-0175">Coiled coil</keyword>
<dbReference type="RefSeq" id="WP_371871641.1">
    <property type="nucleotide sequence ID" value="NZ_JACHXD010000004.1"/>
</dbReference>
<protein>
    <submittedName>
        <fullName evidence="5">Putative coiled-coil protein SlyX</fullName>
    </submittedName>
</protein>
<sequence length="259" mass="28002">MKRFLLMAALLALLSACSSKQEAGGAQGGGANASQPRGKHLAYEHSIAVDAAEDAVKPLMDKLVAACNAEAQQGCVLLEASLDTGREKQAHIRMRAKPEAVVRLSALATAGGTVARQETRAEDLARPIADSEKRLAMLRSYQKKLEELESRSANNADNLIKVSKELAGVQSELEQASGENARLLERVNLDVLSVAIYSQRSRSFWSPIARACDEFASNLSQGIASTVVGLAYIIPWTLILLALFFGGRKLWRRAKSKRA</sequence>
<keyword evidence="2" id="KW-0812">Transmembrane</keyword>
<feature type="chain" id="PRO_5030807977" evidence="3">
    <location>
        <begin position="24"/>
        <end position="259"/>
    </location>
</feature>
<reference evidence="5 6" key="1">
    <citation type="submission" date="2020-08" db="EMBL/GenBank/DDBJ databases">
        <title>Genomic Encyclopedia of Type Strains, Phase III (KMG-III): the genomes of soil and plant-associated and newly described type strains.</title>
        <authorList>
            <person name="Whitman W."/>
        </authorList>
    </citation>
    <scope>NUCLEOTIDE SEQUENCE [LARGE SCALE GENOMIC DNA]</scope>
    <source>
        <strain evidence="5 6">CECT 8897</strain>
    </source>
</reference>
<feature type="signal peptide" evidence="3">
    <location>
        <begin position="1"/>
        <end position="23"/>
    </location>
</feature>
<dbReference type="InterPro" id="IPR025645">
    <property type="entry name" value="DUF4349"/>
</dbReference>
<evidence type="ECO:0000313" key="5">
    <source>
        <dbReference type="EMBL" id="MBB3118935.1"/>
    </source>
</evidence>
<feature type="coiled-coil region" evidence="1">
    <location>
        <begin position="131"/>
        <end position="186"/>
    </location>
</feature>
<keyword evidence="2" id="KW-0472">Membrane</keyword>
<dbReference type="PROSITE" id="PS51257">
    <property type="entry name" value="PROKAR_LIPOPROTEIN"/>
    <property type="match status" value="1"/>
</dbReference>
<evidence type="ECO:0000256" key="2">
    <source>
        <dbReference type="SAM" id="Phobius"/>
    </source>
</evidence>
<evidence type="ECO:0000256" key="3">
    <source>
        <dbReference type="SAM" id="SignalP"/>
    </source>
</evidence>